<dbReference type="RefSeq" id="XP_019716301.1">
    <property type="nucleotide sequence ID" value="XM_019860742.1"/>
</dbReference>
<dbReference type="Pfam" id="PF21948">
    <property type="entry name" value="LplA-B_cat"/>
    <property type="match status" value="1"/>
</dbReference>
<dbReference type="RefSeq" id="XP_019716300.1">
    <property type="nucleotide sequence ID" value="XM_019860741.1"/>
</dbReference>
<dbReference type="InterPro" id="IPR004143">
    <property type="entry name" value="BPL_LPL_catalytic"/>
</dbReference>
<dbReference type="GeneTree" id="ENSGT00390000008846"/>
<dbReference type="Gene3D" id="3.30.930.10">
    <property type="entry name" value="Bira Bifunctional Protein, Domain 2"/>
    <property type="match status" value="1"/>
</dbReference>
<reference evidence="4" key="2">
    <citation type="submission" date="2025-09" db="UniProtKB">
        <authorList>
            <consortium name="Ensembl"/>
        </authorList>
    </citation>
    <scope>IDENTIFICATION</scope>
</reference>
<dbReference type="GeneID" id="109510430"/>
<dbReference type="RefSeq" id="XP_019716302.1">
    <property type="nucleotide sequence ID" value="XM_019860743.1"/>
</dbReference>
<dbReference type="AlphaFoldDB" id="A0A3Q2XBX0"/>
<dbReference type="SUPFAM" id="SSF55681">
    <property type="entry name" value="Class II aaRS and biotin synthetases"/>
    <property type="match status" value="1"/>
</dbReference>
<dbReference type="GO" id="GO:0017118">
    <property type="term" value="F:lipoyltransferase activity"/>
    <property type="evidence" value="ECO:0007669"/>
    <property type="project" value="TreeGrafter"/>
</dbReference>
<dbReference type="Gene3D" id="3.30.390.50">
    <property type="entry name" value="CO dehydrogenase flavoprotein, C-terminal domain"/>
    <property type="match status" value="1"/>
</dbReference>
<dbReference type="PANTHER" id="PTHR12561:SF3">
    <property type="entry name" value="LIPOYLTRANSFERASE 1, MITOCHONDRIAL"/>
    <property type="match status" value="1"/>
</dbReference>
<dbReference type="KEGG" id="hcq:109510430"/>
<dbReference type="GO" id="GO:0005739">
    <property type="term" value="C:mitochondrion"/>
    <property type="evidence" value="ECO:0007669"/>
    <property type="project" value="TreeGrafter"/>
</dbReference>
<dbReference type="PROSITE" id="PS51733">
    <property type="entry name" value="BPL_LPL_CATALYTIC"/>
    <property type="match status" value="1"/>
</dbReference>
<reference evidence="4" key="1">
    <citation type="submission" date="2025-08" db="UniProtKB">
        <authorList>
            <consortium name="Ensembl"/>
        </authorList>
    </citation>
    <scope>IDENTIFICATION</scope>
</reference>
<comment type="similarity">
    <text evidence="2">Belongs to the LplA family.</text>
</comment>
<protein>
    <submittedName>
        <fullName evidence="4">Lipoyltransferase 1</fullName>
    </submittedName>
</protein>
<evidence type="ECO:0000259" key="3">
    <source>
        <dbReference type="PROSITE" id="PS51733"/>
    </source>
</evidence>
<dbReference type="UniPathway" id="UPA00537">
    <property type="reaction ID" value="UER00595"/>
</dbReference>
<dbReference type="RefSeq" id="XP_019716304.1">
    <property type="nucleotide sequence ID" value="XM_019860745.1"/>
</dbReference>
<dbReference type="GO" id="GO:0009249">
    <property type="term" value="P:protein lipoylation"/>
    <property type="evidence" value="ECO:0007669"/>
    <property type="project" value="InterPro"/>
</dbReference>
<organism evidence="4 5">
    <name type="scientific">Hippocampus comes</name>
    <name type="common">Tiger tail seahorse</name>
    <dbReference type="NCBI Taxonomy" id="109280"/>
    <lineage>
        <taxon>Eukaryota</taxon>
        <taxon>Metazoa</taxon>
        <taxon>Chordata</taxon>
        <taxon>Craniata</taxon>
        <taxon>Vertebrata</taxon>
        <taxon>Euteleostomi</taxon>
        <taxon>Actinopterygii</taxon>
        <taxon>Neopterygii</taxon>
        <taxon>Teleostei</taxon>
        <taxon>Neoteleostei</taxon>
        <taxon>Acanthomorphata</taxon>
        <taxon>Syngnathiaria</taxon>
        <taxon>Syngnathiformes</taxon>
        <taxon>Syngnathoidei</taxon>
        <taxon>Syngnathidae</taxon>
        <taxon>Hippocampus</taxon>
    </lineage>
</organism>
<dbReference type="CDD" id="cd16443">
    <property type="entry name" value="LplA"/>
    <property type="match status" value="1"/>
</dbReference>
<dbReference type="InterPro" id="IPR004562">
    <property type="entry name" value="LipoylTrfase_LipoateP_Ligase"/>
</dbReference>
<sequence length="387" mass="43045">MGILLHIRGTLPYLRGSSGTCIYKTVPGVTRTCSTLLTDSSKEGLVLYSKSTDVYENLSLEDWIEANVDLQHRNILLLWRNKPAVVIGRHQNPWKECNLSLMRRTGICLARRRSGGGTVFHDLGNLNLTFFASKKGYDRQRNLKVITEALRHLRPGLEVEATKRFDILLKGHYKITGSASRISRKSSYHHCTLLHSADHAALSPVLHSSCQGVHSNATPSVPSPVANLVDYEPTLTWELLLEALAEKYSAEFGGSAAMNLVDPADDSAFPGLRSMLAELQGWEWVFGRTPKFSIQTLLKMTDDLSSAGRAVQLCLEIKHGVIESCRLDVPPDWLPQRLSGELSDVLEGERFCPQRTAAAFAMLLRCERGEKQKKLHRLCDAILAVMG</sequence>
<dbReference type="OMA" id="RYQNWDW"/>
<dbReference type="InterPro" id="IPR045864">
    <property type="entry name" value="aa-tRNA-synth_II/BPL/LPL"/>
</dbReference>
<dbReference type="PANTHER" id="PTHR12561">
    <property type="entry name" value="LIPOATE-PROTEIN LIGASE"/>
    <property type="match status" value="1"/>
</dbReference>
<dbReference type="Ensembl" id="ENSHCOT00000011514.1">
    <property type="protein sequence ID" value="ENSHCOP00000001785.1"/>
    <property type="gene ID" value="ENSHCOG00000002815.1"/>
</dbReference>
<dbReference type="OrthoDB" id="201621at2759"/>
<dbReference type="Proteomes" id="UP000264820">
    <property type="component" value="Unplaced"/>
</dbReference>
<evidence type="ECO:0000313" key="4">
    <source>
        <dbReference type="Ensembl" id="ENSHCOP00000001785.1"/>
    </source>
</evidence>
<evidence type="ECO:0000313" key="5">
    <source>
        <dbReference type="Proteomes" id="UP000264820"/>
    </source>
</evidence>
<dbReference type="FunFam" id="3.30.930.10:FF:000045">
    <property type="entry name" value="lipoyltransferase 1, mitochondrial"/>
    <property type="match status" value="1"/>
</dbReference>
<dbReference type="CTD" id="51601"/>
<proteinExistence type="inferred from homology"/>
<accession>A0A3Q2XBX0</accession>
<evidence type="ECO:0000256" key="1">
    <source>
        <dbReference type="ARBA" id="ARBA00005085"/>
    </source>
</evidence>
<comment type="pathway">
    <text evidence="1">Protein modification; protein lipoylation via exogenous pathway; protein N(6)-(lipoyl)lysine from lipoate: step 2/2.</text>
</comment>
<evidence type="ECO:0000256" key="2">
    <source>
        <dbReference type="ARBA" id="ARBA00008242"/>
    </source>
</evidence>
<feature type="domain" description="BPL/LPL catalytic" evidence="3">
    <location>
        <begin position="70"/>
        <end position="256"/>
    </location>
</feature>
<dbReference type="STRING" id="109280.ENSHCOP00000001785"/>
<keyword evidence="5" id="KW-1185">Reference proteome</keyword>
<name>A0A3Q2XBX0_HIPCM</name>